<evidence type="ECO:0000259" key="2">
    <source>
        <dbReference type="Pfam" id="PF18962"/>
    </source>
</evidence>
<dbReference type="EMBL" id="QLII01000001">
    <property type="protein sequence ID" value="RAI74352.1"/>
    <property type="molecule type" value="Genomic_DNA"/>
</dbReference>
<keyword evidence="1" id="KW-0732">Signal</keyword>
<sequence length="371" mass="39309">MKQLLLFLLGIFCSLATQAQILTYDFTGDPGDQTSQPVASKASNVTATALIRTVGASALSSNTMSFSGLTAGFKFQVGPATGQSNLSSITLNYQRTLDGPTAVGVQGIYVNPEGIDYVITPVAGGSLTGTSGTITLPFHGRPYSGPLTTINLPTGYSVRLEFTLGGTTSSTATFALTNQLIVNEASPLPVTFESFTGRSTPSGINLNWTTSLERSNQGFDILKSQSVTGFEKIGFIAAKGSGNIQAQTTYTFTDTDVVAGQLYYYQLKQRDTDGQFALSQLVAVRVTSDLNTFSIYPNPNQGSFILTGQNLDPAKVKLYSSSGTEVPIRTVAQGSTGMSIATQSVLSQGIYYLKPQDSVEQRTPTLKVIVP</sequence>
<dbReference type="InterPro" id="IPR026444">
    <property type="entry name" value="Secre_tail"/>
</dbReference>
<proteinExistence type="predicted"/>
<dbReference type="NCBIfam" id="TIGR04183">
    <property type="entry name" value="Por_Secre_tail"/>
    <property type="match status" value="1"/>
</dbReference>
<evidence type="ECO:0000313" key="3">
    <source>
        <dbReference type="EMBL" id="RAI74352.1"/>
    </source>
</evidence>
<dbReference type="Proteomes" id="UP000249016">
    <property type="component" value="Unassembled WGS sequence"/>
</dbReference>
<dbReference type="RefSeq" id="WP_111341482.1">
    <property type="nucleotide sequence ID" value="NZ_QLII01000001.1"/>
</dbReference>
<feature type="signal peptide" evidence="1">
    <location>
        <begin position="1"/>
        <end position="19"/>
    </location>
</feature>
<name>A0A327NGD5_9BACT</name>
<comment type="caution">
    <text evidence="3">The sequence shown here is derived from an EMBL/GenBank/DDBJ whole genome shotgun (WGS) entry which is preliminary data.</text>
</comment>
<dbReference type="AlphaFoldDB" id="A0A327NGD5"/>
<organism evidence="3 4">
    <name type="scientific">Spirosoma telluris</name>
    <dbReference type="NCBI Taxonomy" id="2183553"/>
    <lineage>
        <taxon>Bacteria</taxon>
        <taxon>Pseudomonadati</taxon>
        <taxon>Bacteroidota</taxon>
        <taxon>Cytophagia</taxon>
        <taxon>Cytophagales</taxon>
        <taxon>Cytophagaceae</taxon>
        <taxon>Spirosoma</taxon>
    </lineage>
</organism>
<dbReference type="InterPro" id="IPR013783">
    <property type="entry name" value="Ig-like_fold"/>
</dbReference>
<dbReference type="Pfam" id="PF18962">
    <property type="entry name" value="Por_Secre_tail"/>
    <property type="match status" value="1"/>
</dbReference>
<keyword evidence="4" id="KW-1185">Reference proteome</keyword>
<evidence type="ECO:0000256" key="1">
    <source>
        <dbReference type="SAM" id="SignalP"/>
    </source>
</evidence>
<reference evidence="3 4" key="1">
    <citation type="submission" date="2018-06" db="EMBL/GenBank/DDBJ databases">
        <title>Spirosoma sp. HMF3257 Genome sequencing and assembly.</title>
        <authorList>
            <person name="Kang H."/>
            <person name="Cha I."/>
            <person name="Kim H."/>
            <person name="Kang J."/>
            <person name="Joh K."/>
        </authorList>
    </citation>
    <scope>NUCLEOTIDE SEQUENCE [LARGE SCALE GENOMIC DNA]</scope>
    <source>
        <strain evidence="3 4">HMF3257</strain>
    </source>
</reference>
<dbReference type="Gene3D" id="2.60.40.10">
    <property type="entry name" value="Immunoglobulins"/>
    <property type="match status" value="1"/>
</dbReference>
<feature type="domain" description="Secretion system C-terminal sorting" evidence="2">
    <location>
        <begin position="295"/>
        <end position="363"/>
    </location>
</feature>
<dbReference type="OrthoDB" id="928137at2"/>
<evidence type="ECO:0000313" key="4">
    <source>
        <dbReference type="Proteomes" id="UP000249016"/>
    </source>
</evidence>
<feature type="chain" id="PRO_5016334551" description="Secretion system C-terminal sorting domain-containing protein" evidence="1">
    <location>
        <begin position="20"/>
        <end position="371"/>
    </location>
</feature>
<gene>
    <name evidence="3" type="ORF">HMF3257_08675</name>
</gene>
<accession>A0A327NGD5</accession>
<protein>
    <recommendedName>
        <fullName evidence="2">Secretion system C-terminal sorting domain-containing protein</fullName>
    </recommendedName>
</protein>